<keyword evidence="1" id="KW-0812">Transmembrane</keyword>
<evidence type="ECO:0008006" key="4">
    <source>
        <dbReference type="Google" id="ProtNLM"/>
    </source>
</evidence>
<dbReference type="STRING" id="1802389.A3C17_02460"/>
<organism evidence="2 3">
    <name type="scientific">Candidatus Uhrbacteria bacterium RIFCSPHIGHO2_02_FULL_53_13</name>
    <dbReference type="NCBI Taxonomy" id="1802389"/>
    <lineage>
        <taxon>Bacteria</taxon>
        <taxon>Candidatus Uhriibacteriota</taxon>
    </lineage>
</organism>
<evidence type="ECO:0000256" key="1">
    <source>
        <dbReference type="SAM" id="Phobius"/>
    </source>
</evidence>
<name>A0A1F7U1J2_9BACT</name>
<dbReference type="EMBL" id="MGDX01000009">
    <property type="protein sequence ID" value="OGL71644.1"/>
    <property type="molecule type" value="Genomic_DNA"/>
</dbReference>
<feature type="transmembrane region" description="Helical" evidence="1">
    <location>
        <begin position="6"/>
        <end position="27"/>
    </location>
</feature>
<gene>
    <name evidence="2" type="ORF">A3C17_02460</name>
</gene>
<dbReference type="Proteomes" id="UP000177097">
    <property type="component" value="Unassembled WGS sequence"/>
</dbReference>
<proteinExistence type="predicted"/>
<comment type="caution">
    <text evidence="2">The sequence shown here is derived from an EMBL/GenBank/DDBJ whole genome shotgun (WGS) entry which is preliminary data.</text>
</comment>
<keyword evidence="1" id="KW-0472">Membrane</keyword>
<keyword evidence="1" id="KW-1133">Transmembrane helix</keyword>
<protein>
    <recommendedName>
        <fullName evidence="4">DUF2489 domain-containing protein</fullName>
    </recommendedName>
</protein>
<evidence type="ECO:0000313" key="2">
    <source>
        <dbReference type="EMBL" id="OGL71644.1"/>
    </source>
</evidence>
<reference evidence="2 3" key="1">
    <citation type="journal article" date="2016" name="Nat. Commun.">
        <title>Thousands of microbial genomes shed light on interconnected biogeochemical processes in an aquifer system.</title>
        <authorList>
            <person name="Anantharaman K."/>
            <person name="Brown C.T."/>
            <person name="Hug L.A."/>
            <person name="Sharon I."/>
            <person name="Castelle C.J."/>
            <person name="Probst A.J."/>
            <person name="Thomas B.C."/>
            <person name="Singh A."/>
            <person name="Wilkins M.J."/>
            <person name="Karaoz U."/>
            <person name="Brodie E.L."/>
            <person name="Williams K.H."/>
            <person name="Hubbard S.S."/>
            <person name="Banfield J.F."/>
        </authorList>
    </citation>
    <scope>NUCLEOTIDE SEQUENCE [LARGE SCALE GENOMIC DNA]</scope>
</reference>
<evidence type="ECO:0000313" key="3">
    <source>
        <dbReference type="Proteomes" id="UP000177097"/>
    </source>
</evidence>
<dbReference type="AlphaFoldDB" id="A0A1F7U1J2"/>
<accession>A0A1F7U1J2</accession>
<sequence>MVVLFVAIAVLGFAIVVWIVYMAYAHVRRFSSQVKSEALDREAVARKMEEIEHLMQTPTRMAHRVALQEADKLLDYCLKALGISGNTTLERLSEGARVHRSLRKMITVRSRIEPFLGKPHMALAPSQVEDAMHQYRKAFKTLGVMG</sequence>